<dbReference type="AlphaFoldDB" id="A0A370GII7"/>
<proteinExistence type="predicted"/>
<accession>A0A370GII7</accession>
<evidence type="ECO:0000259" key="1">
    <source>
        <dbReference type="Pfam" id="PF21747"/>
    </source>
</evidence>
<reference evidence="2 3" key="1">
    <citation type="submission" date="2018-07" db="EMBL/GenBank/DDBJ databases">
        <title>Genomic Encyclopedia of Type Strains, Phase IV (KMG-IV): sequencing the most valuable type-strain genomes for metagenomic binning, comparative biology and taxonomic classification.</title>
        <authorList>
            <person name="Goeker M."/>
        </authorList>
    </citation>
    <scope>NUCLEOTIDE SEQUENCE [LARGE SCALE GENOMIC DNA]</scope>
    <source>
        <strain evidence="2 3">DSM 25281</strain>
    </source>
</reference>
<name>A0A370GII7_9BACI</name>
<protein>
    <recommendedName>
        <fullName evidence="1">YpoC-like domain-containing protein</fullName>
    </recommendedName>
</protein>
<dbReference type="OrthoDB" id="2360594at2"/>
<dbReference type="InterPro" id="IPR048427">
    <property type="entry name" value="YpoC"/>
</dbReference>
<comment type="caution">
    <text evidence="2">The sequence shown here is derived from an EMBL/GenBank/DDBJ whole genome shotgun (WGS) entry which is preliminary data.</text>
</comment>
<dbReference type="Pfam" id="PF21747">
    <property type="entry name" value="YpoC"/>
    <property type="match status" value="1"/>
</dbReference>
<dbReference type="EMBL" id="QQAY01000004">
    <property type="protein sequence ID" value="RDI43026.1"/>
    <property type="molecule type" value="Genomic_DNA"/>
</dbReference>
<evidence type="ECO:0000313" key="2">
    <source>
        <dbReference type="EMBL" id="RDI43026.1"/>
    </source>
</evidence>
<gene>
    <name evidence="2" type="ORF">DFR59_10476</name>
</gene>
<organism evidence="2 3">
    <name type="scientific">Falsibacillus pallidus</name>
    <dbReference type="NCBI Taxonomy" id="493781"/>
    <lineage>
        <taxon>Bacteria</taxon>
        <taxon>Bacillati</taxon>
        <taxon>Bacillota</taxon>
        <taxon>Bacilli</taxon>
        <taxon>Bacillales</taxon>
        <taxon>Bacillaceae</taxon>
        <taxon>Falsibacillus</taxon>
    </lineage>
</organism>
<dbReference type="RefSeq" id="WP_114745349.1">
    <property type="nucleotide sequence ID" value="NZ_QQAY01000004.1"/>
</dbReference>
<sequence>MIDKGQLMHVPNELQHSFFYPDPKFFWPDSESEIYFFDEFLFFLEKKGEMPWAYPEFHLPLLKDQWNQLDKRLQSMFSIRDRGVKPIMVQAICTFFKYLFWSNGQPVSLNKLDSCLGSLKIKPVNVEERLCFLMESTSYFHAYKQLSELFNEQMKQTAKHFAMKKILKKL</sequence>
<keyword evidence="3" id="KW-1185">Reference proteome</keyword>
<evidence type="ECO:0000313" key="3">
    <source>
        <dbReference type="Proteomes" id="UP000255326"/>
    </source>
</evidence>
<dbReference type="Proteomes" id="UP000255326">
    <property type="component" value="Unassembled WGS sequence"/>
</dbReference>
<feature type="domain" description="YpoC-like" evidence="1">
    <location>
        <begin position="58"/>
        <end position="165"/>
    </location>
</feature>